<proteinExistence type="predicted"/>
<evidence type="ECO:0000313" key="3">
    <source>
        <dbReference type="Proteomes" id="UP001159427"/>
    </source>
</evidence>
<dbReference type="EMBL" id="CALNXI010000052">
    <property type="protein sequence ID" value="CAH3016978.1"/>
    <property type="molecule type" value="Genomic_DNA"/>
</dbReference>
<feature type="domain" description="CHAT" evidence="1">
    <location>
        <begin position="153"/>
        <end position="382"/>
    </location>
</feature>
<keyword evidence="3" id="KW-1185">Reference proteome</keyword>
<sequence>MRVLLREKDEWKISFQNKGGDHDRYRFLRRIQLRQGKTLEALFTAEAGRAQALMDLMKSQYGVRKSVQLSSKPQMELMMSSISKHISSPKLFLAEDSKSVNFWLLLKGQHLWFAQKIISHDLTSVIKQTYKKIGVRGVNHTLDEPKDEEECALKGLCDAFIAPISHLIDGDELIIVPDGSSFLIPFSALVDQHSRYFSETVRIRLVRSLTSLLLLKECPESRHSTSGALLVGNPWVETVRIKGCKPFPQLPGAEEEVKMIGEILNIEPLTGKNATKDQVLTRLNSVSLVHIAAHGCPETGEIILSPNLASSDKPGEKDFLLTMAEVLDAQLGAKLVVLSCCYSARGEINAEGVVGITRAFLGVGARSVVASLWEISDEATRETLLRTFACREKCK</sequence>
<name>A0ABN8LIK6_9CNID</name>
<dbReference type="Pfam" id="PF12770">
    <property type="entry name" value="CHAT"/>
    <property type="match status" value="1"/>
</dbReference>
<evidence type="ECO:0000313" key="2">
    <source>
        <dbReference type="EMBL" id="CAH3016978.1"/>
    </source>
</evidence>
<reference evidence="2 3" key="1">
    <citation type="submission" date="2022-05" db="EMBL/GenBank/DDBJ databases">
        <authorList>
            <consortium name="Genoscope - CEA"/>
            <person name="William W."/>
        </authorList>
    </citation>
    <scope>NUCLEOTIDE SEQUENCE [LARGE SCALE GENOMIC DNA]</scope>
</reference>
<comment type="caution">
    <text evidence="2">The sequence shown here is derived from an EMBL/GenBank/DDBJ whole genome shotgun (WGS) entry which is preliminary data.</text>
</comment>
<dbReference type="PANTHER" id="PTHR10098:SF108">
    <property type="entry name" value="TETRATRICOPEPTIDE REPEAT PROTEIN 28"/>
    <property type="match status" value="1"/>
</dbReference>
<gene>
    <name evidence="2" type="ORF">PEVE_00034394</name>
</gene>
<protein>
    <recommendedName>
        <fullName evidence="1">CHAT domain-containing protein</fullName>
    </recommendedName>
</protein>
<dbReference type="PANTHER" id="PTHR10098">
    <property type="entry name" value="RAPSYN-RELATED"/>
    <property type="match status" value="1"/>
</dbReference>
<dbReference type="Proteomes" id="UP001159427">
    <property type="component" value="Unassembled WGS sequence"/>
</dbReference>
<dbReference type="InterPro" id="IPR024983">
    <property type="entry name" value="CHAT_dom"/>
</dbReference>
<accession>A0ABN8LIK6</accession>
<evidence type="ECO:0000259" key="1">
    <source>
        <dbReference type="Pfam" id="PF12770"/>
    </source>
</evidence>
<organism evidence="2 3">
    <name type="scientific">Porites evermanni</name>
    <dbReference type="NCBI Taxonomy" id="104178"/>
    <lineage>
        <taxon>Eukaryota</taxon>
        <taxon>Metazoa</taxon>
        <taxon>Cnidaria</taxon>
        <taxon>Anthozoa</taxon>
        <taxon>Hexacorallia</taxon>
        <taxon>Scleractinia</taxon>
        <taxon>Fungiina</taxon>
        <taxon>Poritidae</taxon>
        <taxon>Porites</taxon>
    </lineage>
</organism>